<evidence type="ECO:0000256" key="2">
    <source>
        <dbReference type="ARBA" id="ARBA00022692"/>
    </source>
</evidence>
<keyword evidence="2 6" id="KW-0812">Transmembrane</keyword>
<feature type="transmembrane region" description="Helical" evidence="6">
    <location>
        <begin position="34"/>
        <end position="56"/>
    </location>
</feature>
<dbReference type="InterPro" id="IPR051784">
    <property type="entry name" value="Nod_factor_ABC_transporter"/>
</dbReference>
<keyword evidence="3 6" id="KW-1133">Transmembrane helix</keyword>
<gene>
    <name evidence="8" type="ORF">GCM10010531_12310</name>
</gene>
<feature type="transmembrane region" description="Helical" evidence="6">
    <location>
        <begin position="116"/>
        <end position="141"/>
    </location>
</feature>
<feature type="transmembrane region" description="Helical" evidence="6">
    <location>
        <begin position="469"/>
        <end position="488"/>
    </location>
</feature>
<keyword evidence="4 6" id="KW-0472">Membrane</keyword>
<feature type="region of interest" description="Disordered" evidence="5">
    <location>
        <begin position="274"/>
        <end position="293"/>
    </location>
</feature>
<dbReference type="Pfam" id="PF01061">
    <property type="entry name" value="ABC2_membrane"/>
    <property type="match status" value="2"/>
</dbReference>
<feature type="transmembrane region" description="Helical" evidence="6">
    <location>
        <begin position="520"/>
        <end position="543"/>
    </location>
</feature>
<evidence type="ECO:0000313" key="8">
    <source>
        <dbReference type="EMBL" id="GAA3162123.1"/>
    </source>
</evidence>
<evidence type="ECO:0000256" key="4">
    <source>
        <dbReference type="ARBA" id="ARBA00023136"/>
    </source>
</evidence>
<evidence type="ECO:0000256" key="6">
    <source>
        <dbReference type="SAM" id="Phobius"/>
    </source>
</evidence>
<feature type="domain" description="ABC-2 type transporter transmembrane" evidence="7">
    <location>
        <begin position="24"/>
        <end position="229"/>
    </location>
</feature>
<feature type="transmembrane region" description="Helical" evidence="6">
    <location>
        <begin position="323"/>
        <end position="343"/>
    </location>
</feature>
<keyword evidence="9" id="KW-1185">Reference proteome</keyword>
<sequence>MTRAGTTAPVAHRPGAGSLLLAQLRYSVVGLWRVRVVLIFTFVLPLVWLLVVGAIAGNETIDSASGVRVMQFVTPVALSMGVLYAAYPTVAISLAEARELGILKRLRGTPLPAWTYLAGRIGGALVFALGSVAASLAVGVLGFGVQIVWRTLLATVVTLVVGIACFAALGLAVAALAPSQSFAQGASIGTAVGLTFVSGLFSFGGSVPAWLSTIGDVFPLKPFNELLQSQFNPFHPGAGWDWGKLAVVAAWAVAAALVAVRFFRWDAGLRGGGGPAPAVPPPPAPTPVAAPRAQTRRPPSAAAMVLAQARFALRAAWRDPGSIFFALVMPVGLYALILATQGQDAGDVSGVPFPVFYAASMVAYGAGVAVFLNLPEAVMVARDRGVLKRLRGTPLQTWQYLAGRTLAGLALTVVIAAAVLAVGVAFYDVTVTAAGLLVGLVVLQVGALTMTACGFAVASRVPNAKSVGAVGLVILLPLSFFSDVFVVGGPEWMRTVGSFFPLLHVQRVLKAAWDPGGAEIAWASLGVLLLWLVVAGAVAVRFFRWETRAGQ</sequence>
<dbReference type="PANTHER" id="PTHR43229:SF2">
    <property type="entry name" value="NODULATION PROTEIN J"/>
    <property type="match status" value="1"/>
</dbReference>
<comment type="subcellular location">
    <subcellularLocation>
        <location evidence="1">Membrane</location>
        <topology evidence="1">Multi-pass membrane protein</topology>
    </subcellularLocation>
</comment>
<organism evidence="8 9">
    <name type="scientific">Blastococcus jejuensis</name>
    <dbReference type="NCBI Taxonomy" id="351224"/>
    <lineage>
        <taxon>Bacteria</taxon>
        <taxon>Bacillati</taxon>
        <taxon>Actinomycetota</taxon>
        <taxon>Actinomycetes</taxon>
        <taxon>Geodermatophilales</taxon>
        <taxon>Geodermatophilaceae</taxon>
        <taxon>Blastococcus</taxon>
    </lineage>
</organism>
<evidence type="ECO:0000256" key="1">
    <source>
        <dbReference type="ARBA" id="ARBA00004141"/>
    </source>
</evidence>
<evidence type="ECO:0000256" key="3">
    <source>
        <dbReference type="ARBA" id="ARBA00022989"/>
    </source>
</evidence>
<evidence type="ECO:0000259" key="7">
    <source>
        <dbReference type="Pfam" id="PF01061"/>
    </source>
</evidence>
<evidence type="ECO:0000256" key="5">
    <source>
        <dbReference type="SAM" id="MobiDB-lite"/>
    </source>
</evidence>
<feature type="transmembrane region" description="Helical" evidence="6">
    <location>
        <begin position="355"/>
        <end position="380"/>
    </location>
</feature>
<proteinExistence type="predicted"/>
<feature type="compositionally biased region" description="Pro residues" evidence="5">
    <location>
        <begin position="277"/>
        <end position="288"/>
    </location>
</feature>
<dbReference type="RefSeq" id="WP_344687787.1">
    <property type="nucleotide sequence ID" value="NZ_BAAAVV010000002.1"/>
</dbReference>
<protein>
    <recommendedName>
        <fullName evidence="7">ABC-2 type transporter transmembrane domain-containing protein</fullName>
    </recommendedName>
</protein>
<comment type="caution">
    <text evidence="8">The sequence shown here is derived from an EMBL/GenBank/DDBJ whole genome shotgun (WGS) entry which is preliminary data.</text>
</comment>
<feature type="transmembrane region" description="Helical" evidence="6">
    <location>
        <begin position="433"/>
        <end position="457"/>
    </location>
</feature>
<feature type="domain" description="ABC-2 type transporter transmembrane" evidence="7">
    <location>
        <begin position="312"/>
        <end position="508"/>
    </location>
</feature>
<feature type="transmembrane region" description="Helical" evidence="6">
    <location>
        <begin position="401"/>
        <end position="427"/>
    </location>
</feature>
<accession>A0ABP6NYV0</accession>
<dbReference type="InterPro" id="IPR013525">
    <property type="entry name" value="ABC2_TM"/>
</dbReference>
<dbReference type="EMBL" id="BAAAVV010000002">
    <property type="protein sequence ID" value="GAA3162123.1"/>
    <property type="molecule type" value="Genomic_DNA"/>
</dbReference>
<feature type="transmembrane region" description="Helical" evidence="6">
    <location>
        <begin position="147"/>
        <end position="176"/>
    </location>
</feature>
<feature type="transmembrane region" description="Helical" evidence="6">
    <location>
        <begin position="242"/>
        <end position="263"/>
    </location>
</feature>
<feature type="transmembrane region" description="Helical" evidence="6">
    <location>
        <begin position="76"/>
        <end position="95"/>
    </location>
</feature>
<dbReference type="Proteomes" id="UP001499924">
    <property type="component" value="Unassembled WGS sequence"/>
</dbReference>
<dbReference type="PANTHER" id="PTHR43229">
    <property type="entry name" value="NODULATION PROTEIN J"/>
    <property type="match status" value="1"/>
</dbReference>
<feature type="transmembrane region" description="Helical" evidence="6">
    <location>
        <begin position="188"/>
        <end position="211"/>
    </location>
</feature>
<name>A0ABP6NYV0_9ACTN</name>
<evidence type="ECO:0000313" key="9">
    <source>
        <dbReference type="Proteomes" id="UP001499924"/>
    </source>
</evidence>
<reference evidence="9" key="1">
    <citation type="journal article" date="2019" name="Int. J. Syst. Evol. Microbiol.">
        <title>The Global Catalogue of Microorganisms (GCM) 10K type strain sequencing project: providing services to taxonomists for standard genome sequencing and annotation.</title>
        <authorList>
            <consortium name="The Broad Institute Genomics Platform"/>
            <consortium name="The Broad Institute Genome Sequencing Center for Infectious Disease"/>
            <person name="Wu L."/>
            <person name="Ma J."/>
        </authorList>
    </citation>
    <scope>NUCLEOTIDE SEQUENCE [LARGE SCALE GENOMIC DNA]</scope>
    <source>
        <strain evidence="9">JCM 15614</strain>
    </source>
</reference>